<name>A0A1I8ADM4_9BILA</name>
<evidence type="ECO:0000313" key="3">
    <source>
        <dbReference type="WBParaSite" id="L893_g4372.t1"/>
    </source>
</evidence>
<organism evidence="2 3">
    <name type="scientific">Steinernema glaseri</name>
    <dbReference type="NCBI Taxonomy" id="37863"/>
    <lineage>
        <taxon>Eukaryota</taxon>
        <taxon>Metazoa</taxon>
        <taxon>Ecdysozoa</taxon>
        <taxon>Nematoda</taxon>
        <taxon>Chromadorea</taxon>
        <taxon>Rhabditida</taxon>
        <taxon>Tylenchina</taxon>
        <taxon>Panagrolaimomorpha</taxon>
        <taxon>Strongyloidoidea</taxon>
        <taxon>Steinernematidae</taxon>
        <taxon>Steinernema</taxon>
    </lineage>
</organism>
<reference evidence="3" key="1">
    <citation type="submission" date="2016-11" db="UniProtKB">
        <authorList>
            <consortium name="WormBaseParasite"/>
        </authorList>
    </citation>
    <scope>IDENTIFICATION</scope>
</reference>
<feature type="signal peptide" evidence="1">
    <location>
        <begin position="1"/>
        <end position="17"/>
    </location>
</feature>
<accession>A0A1I8ADM4</accession>
<dbReference type="Proteomes" id="UP000095287">
    <property type="component" value="Unplaced"/>
</dbReference>
<sequence>MLLFWLQLLISSPLVFAGLGGNSCRRAIDLGEAGIEFLRGLGYHFSYANEIEDCDDSLFTRHPCITVTLSDSSIIAGCANKNAYLQSLQDQGYCNKIPLEQSLDISWNVVCCKSAVGRNCNDNEDAYVPPQNTCPSMVYLDGEFTHQLTNAGFDVENSTLTTETCLWSRTSCVSLTAENNVIAGCNKSSTMRQFDAEFNYYHSCNTVVEISDMSFNYTCDSVVTNHASVKVTCNREVSLSNATLQSLSSSGLYLSNSPLTQANCTGIDERCIELFIGNDTIKGCSSDPVLELVSTSCSDQEPNSCDNRYEGLTDQDVTLCCCDNDLCNNWRLTSCYREVSLSVKLMVNLSDVNYVHPLMEISRRKEACGMPDDKCVTLTDNAGSLIEGCVRDLPLIDIVSSQCPEGNETISVEVKHGYFFNMTCCSTDNCNVLGGSNDKDGHKAASFHSAFTAFVFIVTYLTLV</sequence>
<evidence type="ECO:0000256" key="1">
    <source>
        <dbReference type="SAM" id="SignalP"/>
    </source>
</evidence>
<keyword evidence="1" id="KW-0732">Signal</keyword>
<protein>
    <submittedName>
        <fullName evidence="3">UPAR/Ly6 domain-containing protein</fullName>
    </submittedName>
</protein>
<proteinExistence type="predicted"/>
<dbReference type="WBParaSite" id="L893_g4372.t1">
    <property type="protein sequence ID" value="L893_g4372.t1"/>
    <property type="gene ID" value="L893_g4372"/>
</dbReference>
<evidence type="ECO:0000313" key="2">
    <source>
        <dbReference type="Proteomes" id="UP000095287"/>
    </source>
</evidence>
<dbReference type="AlphaFoldDB" id="A0A1I8ADM4"/>
<keyword evidence="2" id="KW-1185">Reference proteome</keyword>
<feature type="chain" id="PRO_5009314583" evidence="1">
    <location>
        <begin position="18"/>
        <end position="464"/>
    </location>
</feature>